<gene>
    <name evidence="2" type="ORF">A2W14_02460</name>
</gene>
<dbReference type="STRING" id="1798371.A2W14_02460"/>
<sequence length="382" mass="44952">MLTMGQRIAITCAVRKRYRKGTKKQKGRILDEFVKTTGYNRNYARWVLGSLKKQGRRKKRYPARKRRYDASVFYPLRTLWIAADGICGTRLKPFLPELVRVMEEKKELRLNKVIRQKLERIGSATIDRMLSATKKQYQLKGRATTKPGTLLRGTIAVRTFDDWDDQRPGYFETDLVAFCGESVRGEYINCLNMTDVATSWVGLEAVMGKGQQRVYDAIDRIRLRLLFAMLGIDPDNGTEFINWHLKTYCETHEIMLTRIRPYKKNDNCYVEQKNYTVLRRFLGYARFDTDKQLAIIKETLPLIEDYVNFFQPVMKLKEKKRIGSKTKKTYYTAKTPYQRLLESGILNNDQERKLQMYYGTINPADLKRRINKLLQKLNKTLR</sequence>
<protein>
    <recommendedName>
        <fullName evidence="1">Integrase catalytic domain-containing protein</fullName>
    </recommendedName>
</protein>
<accession>A0A1F5YPI5</accession>
<organism evidence="2 3">
    <name type="scientific">Candidatus Gottesmanbacteria bacterium RBG_16_37_8</name>
    <dbReference type="NCBI Taxonomy" id="1798371"/>
    <lineage>
        <taxon>Bacteria</taxon>
        <taxon>Candidatus Gottesmaniibacteriota</taxon>
    </lineage>
</organism>
<dbReference type="AlphaFoldDB" id="A0A1F5YPI5"/>
<proteinExistence type="predicted"/>
<dbReference type="GO" id="GO:0003676">
    <property type="term" value="F:nucleic acid binding"/>
    <property type="evidence" value="ECO:0007669"/>
    <property type="project" value="InterPro"/>
</dbReference>
<evidence type="ECO:0000259" key="1">
    <source>
        <dbReference type="PROSITE" id="PS50994"/>
    </source>
</evidence>
<feature type="domain" description="Integrase catalytic" evidence="1">
    <location>
        <begin position="164"/>
        <end position="344"/>
    </location>
</feature>
<dbReference type="InterPro" id="IPR012337">
    <property type="entry name" value="RNaseH-like_sf"/>
</dbReference>
<evidence type="ECO:0000313" key="2">
    <source>
        <dbReference type="EMBL" id="OGG02110.1"/>
    </source>
</evidence>
<dbReference type="Proteomes" id="UP000176665">
    <property type="component" value="Unassembled WGS sequence"/>
</dbReference>
<evidence type="ECO:0000313" key="3">
    <source>
        <dbReference type="Proteomes" id="UP000176665"/>
    </source>
</evidence>
<dbReference type="GO" id="GO:0015074">
    <property type="term" value="P:DNA integration"/>
    <property type="evidence" value="ECO:0007669"/>
    <property type="project" value="InterPro"/>
</dbReference>
<name>A0A1F5YPI5_9BACT</name>
<reference evidence="2 3" key="1">
    <citation type="journal article" date="2016" name="Nat. Commun.">
        <title>Thousands of microbial genomes shed light on interconnected biogeochemical processes in an aquifer system.</title>
        <authorList>
            <person name="Anantharaman K."/>
            <person name="Brown C.T."/>
            <person name="Hug L.A."/>
            <person name="Sharon I."/>
            <person name="Castelle C.J."/>
            <person name="Probst A.J."/>
            <person name="Thomas B.C."/>
            <person name="Singh A."/>
            <person name="Wilkins M.J."/>
            <person name="Karaoz U."/>
            <person name="Brodie E.L."/>
            <person name="Williams K.H."/>
            <person name="Hubbard S.S."/>
            <person name="Banfield J.F."/>
        </authorList>
    </citation>
    <scope>NUCLEOTIDE SEQUENCE [LARGE SCALE GENOMIC DNA]</scope>
</reference>
<dbReference type="InterPro" id="IPR001584">
    <property type="entry name" value="Integrase_cat-core"/>
</dbReference>
<comment type="caution">
    <text evidence="2">The sequence shown here is derived from an EMBL/GenBank/DDBJ whole genome shotgun (WGS) entry which is preliminary data.</text>
</comment>
<dbReference type="SUPFAM" id="SSF53098">
    <property type="entry name" value="Ribonuclease H-like"/>
    <property type="match status" value="1"/>
</dbReference>
<dbReference type="Gene3D" id="3.30.420.10">
    <property type="entry name" value="Ribonuclease H-like superfamily/Ribonuclease H"/>
    <property type="match status" value="1"/>
</dbReference>
<dbReference type="InterPro" id="IPR036397">
    <property type="entry name" value="RNaseH_sf"/>
</dbReference>
<dbReference type="PROSITE" id="PS50994">
    <property type="entry name" value="INTEGRASE"/>
    <property type="match status" value="1"/>
</dbReference>
<dbReference type="EMBL" id="MFJA01000075">
    <property type="protein sequence ID" value="OGG02110.1"/>
    <property type="molecule type" value="Genomic_DNA"/>
</dbReference>